<sequence>MSPGGIRLYGLARRVISKNMNGEDAHIASMRLALEKGREERRRLIIRDVFKPLN</sequence>
<dbReference type="AlphaFoldDB" id="A0A8S9M7M0"/>
<reference evidence="1" key="1">
    <citation type="submission" date="2019-12" db="EMBL/GenBank/DDBJ databases">
        <title>Genome sequencing and annotation of Brassica cretica.</title>
        <authorList>
            <person name="Studholme D.J."/>
            <person name="Sarris P.F."/>
        </authorList>
    </citation>
    <scope>NUCLEOTIDE SEQUENCE</scope>
    <source>
        <strain evidence="1">PFS-102/07</strain>
        <tissue evidence="1">Leaf</tissue>
    </source>
</reference>
<name>A0A8S9M7M0_BRACR</name>
<gene>
    <name evidence="1" type="ORF">F2Q70_00010211</name>
</gene>
<accession>A0A8S9M7M0</accession>
<proteinExistence type="predicted"/>
<protein>
    <submittedName>
        <fullName evidence="1">Uncharacterized protein</fullName>
    </submittedName>
</protein>
<comment type="caution">
    <text evidence="1">The sequence shown here is derived from an EMBL/GenBank/DDBJ whole genome shotgun (WGS) entry which is preliminary data.</text>
</comment>
<evidence type="ECO:0000313" key="1">
    <source>
        <dbReference type="EMBL" id="KAF2614467.1"/>
    </source>
</evidence>
<dbReference type="EMBL" id="QGKY02000089">
    <property type="protein sequence ID" value="KAF2614467.1"/>
    <property type="molecule type" value="Genomic_DNA"/>
</dbReference>
<organism evidence="1">
    <name type="scientific">Brassica cretica</name>
    <name type="common">Mustard</name>
    <dbReference type="NCBI Taxonomy" id="69181"/>
    <lineage>
        <taxon>Eukaryota</taxon>
        <taxon>Viridiplantae</taxon>
        <taxon>Streptophyta</taxon>
        <taxon>Embryophyta</taxon>
        <taxon>Tracheophyta</taxon>
        <taxon>Spermatophyta</taxon>
        <taxon>Magnoliopsida</taxon>
        <taxon>eudicotyledons</taxon>
        <taxon>Gunneridae</taxon>
        <taxon>Pentapetalae</taxon>
        <taxon>rosids</taxon>
        <taxon>malvids</taxon>
        <taxon>Brassicales</taxon>
        <taxon>Brassicaceae</taxon>
        <taxon>Brassiceae</taxon>
        <taxon>Brassica</taxon>
    </lineage>
</organism>